<evidence type="ECO:0000256" key="14">
    <source>
        <dbReference type="ARBA" id="ARBA00022842"/>
    </source>
</evidence>
<feature type="transmembrane region" description="Helical" evidence="23">
    <location>
        <begin position="150"/>
        <end position="171"/>
    </location>
</feature>
<dbReference type="SUPFAM" id="SSF56784">
    <property type="entry name" value="HAD-like"/>
    <property type="match status" value="1"/>
</dbReference>
<feature type="transmembrane region" description="Helical" evidence="23">
    <location>
        <begin position="919"/>
        <end position="936"/>
    </location>
</feature>
<evidence type="ECO:0000256" key="12">
    <source>
        <dbReference type="ARBA" id="ARBA00022837"/>
    </source>
</evidence>
<dbReference type="EC" id="7.2.2.10" evidence="3"/>
<keyword evidence="7" id="KW-0597">Phosphoprotein</keyword>
<dbReference type="GO" id="GO:0030165">
    <property type="term" value="F:PDZ domain binding"/>
    <property type="evidence" value="ECO:0007669"/>
    <property type="project" value="TreeGrafter"/>
</dbReference>
<dbReference type="AlphaFoldDB" id="A0A7L1GR83"/>
<dbReference type="PRINTS" id="PR00119">
    <property type="entry name" value="CATATPASE"/>
</dbReference>
<dbReference type="InterPro" id="IPR004014">
    <property type="entry name" value="ATPase_P-typ_cation-transptr_N"/>
</dbReference>
<keyword evidence="13" id="KW-0067">ATP-binding</keyword>
<dbReference type="SMART" id="SM00831">
    <property type="entry name" value="Cation_ATPase_N"/>
    <property type="match status" value="1"/>
</dbReference>
<dbReference type="SUPFAM" id="SSF81653">
    <property type="entry name" value="Calcium ATPase, transduction domain A"/>
    <property type="match status" value="1"/>
</dbReference>
<evidence type="ECO:0000256" key="11">
    <source>
        <dbReference type="ARBA" id="ARBA00022741"/>
    </source>
</evidence>
<dbReference type="SUPFAM" id="SSF81665">
    <property type="entry name" value="Calcium ATPase, transmembrane domain M"/>
    <property type="match status" value="1"/>
</dbReference>
<evidence type="ECO:0000256" key="20">
    <source>
        <dbReference type="ARBA" id="ARBA00031771"/>
    </source>
</evidence>
<dbReference type="FunFam" id="1.20.1110.10:FF:000001">
    <property type="entry name" value="Calcium-transporting ATPase"/>
    <property type="match status" value="1"/>
</dbReference>
<dbReference type="OrthoDB" id="116380at2759"/>
<keyword evidence="5" id="KW-0813">Transport</keyword>
<dbReference type="Gene3D" id="3.40.1110.10">
    <property type="entry name" value="Calcium-transporting ATPase, cytoplasmic domain N"/>
    <property type="match status" value="1"/>
</dbReference>
<dbReference type="InterPro" id="IPR044492">
    <property type="entry name" value="P_typ_ATPase_HD_dom"/>
</dbReference>
<keyword evidence="10" id="KW-0479">Metal-binding</keyword>
<dbReference type="SFLD" id="SFLDG00002">
    <property type="entry name" value="C1.7:_P-type_atpase_like"/>
    <property type="match status" value="1"/>
</dbReference>
<dbReference type="InterPro" id="IPR022141">
    <property type="entry name" value="ATP_Ca_trans_C"/>
</dbReference>
<dbReference type="FunFam" id="2.70.150.10:FF:000001">
    <property type="entry name" value="Calcium-transporting ATPase"/>
    <property type="match status" value="1"/>
</dbReference>
<feature type="domain" description="Cation-transporting P-type ATPase N-terminal" evidence="24">
    <location>
        <begin position="49"/>
        <end position="125"/>
    </location>
</feature>
<dbReference type="InterPro" id="IPR059000">
    <property type="entry name" value="ATPase_P-type_domA"/>
</dbReference>
<dbReference type="SUPFAM" id="SSF81660">
    <property type="entry name" value="Metal cation-transporting ATPase, ATP-binding domain N"/>
    <property type="match status" value="1"/>
</dbReference>
<proteinExistence type="inferred from homology"/>
<dbReference type="NCBIfam" id="TIGR01517">
    <property type="entry name" value="ATPase-IIB_Ca"/>
    <property type="match status" value="1"/>
</dbReference>
<feature type="compositionally biased region" description="Basic and acidic residues" evidence="22">
    <location>
        <begin position="324"/>
        <end position="346"/>
    </location>
</feature>
<evidence type="ECO:0000256" key="1">
    <source>
        <dbReference type="ARBA" id="ARBA00004651"/>
    </source>
</evidence>
<comment type="similarity">
    <text evidence="2">Belongs to the cation transport ATPase (P-type) (TC 3.A.3) family. Type IIB subfamily.</text>
</comment>
<evidence type="ECO:0000256" key="13">
    <source>
        <dbReference type="ARBA" id="ARBA00022840"/>
    </source>
</evidence>
<dbReference type="GO" id="GO:0046872">
    <property type="term" value="F:metal ion binding"/>
    <property type="evidence" value="ECO:0007669"/>
    <property type="project" value="UniProtKB-KW"/>
</dbReference>
<dbReference type="InterPro" id="IPR036412">
    <property type="entry name" value="HAD-like_sf"/>
</dbReference>
<dbReference type="InterPro" id="IPR023299">
    <property type="entry name" value="ATPase_P-typ_cyto_dom_N"/>
</dbReference>
<comment type="caution">
    <text evidence="25">The sequence shown here is derived from an EMBL/GenBank/DDBJ whole genome shotgun (WGS) entry which is preliminary data.</text>
</comment>
<feature type="non-terminal residue" evidence="25">
    <location>
        <position position="1209"/>
    </location>
</feature>
<dbReference type="Pfam" id="PF00122">
    <property type="entry name" value="E1-E2_ATPase"/>
    <property type="match status" value="1"/>
</dbReference>
<organism evidence="25 26">
    <name type="scientific">Indicator maculatus</name>
    <name type="common">spotted honeyguide</name>
    <dbReference type="NCBI Taxonomy" id="545262"/>
    <lineage>
        <taxon>Eukaryota</taxon>
        <taxon>Metazoa</taxon>
        <taxon>Chordata</taxon>
        <taxon>Craniata</taxon>
        <taxon>Vertebrata</taxon>
        <taxon>Euteleostomi</taxon>
        <taxon>Archelosauria</taxon>
        <taxon>Archosauria</taxon>
        <taxon>Dinosauria</taxon>
        <taxon>Saurischia</taxon>
        <taxon>Theropoda</taxon>
        <taxon>Coelurosauria</taxon>
        <taxon>Aves</taxon>
        <taxon>Neognathae</taxon>
        <taxon>Neoaves</taxon>
        <taxon>Telluraves</taxon>
        <taxon>Coraciimorphae</taxon>
        <taxon>Piciformes</taxon>
        <taxon>Indicatoridae</taxon>
        <taxon>Indicator</taxon>
    </lineage>
</organism>
<feature type="transmembrane region" description="Helical" evidence="23">
    <location>
        <begin position="994"/>
        <end position="1015"/>
    </location>
</feature>
<evidence type="ECO:0000256" key="22">
    <source>
        <dbReference type="SAM" id="MobiDB-lite"/>
    </source>
</evidence>
<keyword evidence="6" id="KW-1003">Cell membrane</keyword>
<dbReference type="GO" id="GO:0005524">
    <property type="term" value="F:ATP binding"/>
    <property type="evidence" value="ECO:0007669"/>
    <property type="project" value="UniProtKB-KW"/>
</dbReference>
<dbReference type="EMBL" id="VXBD01010833">
    <property type="protein sequence ID" value="NXN15811.1"/>
    <property type="molecule type" value="Genomic_DNA"/>
</dbReference>
<evidence type="ECO:0000256" key="8">
    <source>
        <dbReference type="ARBA" id="ARBA00022568"/>
    </source>
</evidence>
<dbReference type="Proteomes" id="UP000557230">
    <property type="component" value="Unassembled WGS sequence"/>
</dbReference>
<evidence type="ECO:0000259" key="24">
    <source>
        <dbReference type="SMART" id="SM00831"/>
    </source>
</evidence>
<keyword evidence="8" id="KW-0109">Calcium transport</keyword>
<dbReference type="InterPro" id="IPR006068">
    <property type="entry name" value="ATPase_P-typ_cation-transptr_C"/>
</dbReference>
<evidence type="ECO:0000256" key="16">
    <source>
        <dbReference type="ARBA" id="ARBA00022967"/>
    </source>
</evidence>
<dbReference type="InterPro" id="IPR023214">
    <property type="entry name" value="HAD_sf"/>
</dbReference>
<evidence type="ECO:0000256" key="6">
    <source>
        <dbReference type="ARBA" id="ARBA00022475"/>
    </source>
</evidence>
<keyword evidence="12" id="KW-0106">Calcium</keyword>
<keyword evidence="15" id="KW-0112">Calmodulin-binding</keyword>
<gene>
    <name evidence="25" type="primary">Atp2b1</name>
    <name evidence="25" type="ORF">INDMAC_R09494</name>
</gene>
<dbReference type="Gene3D" id="1.20.1110.10">
    <property type="entry name" value="Calcium-transporting ATPase, transmembrane domain"/>
    <property type="match status" value="2"/>
</dbReference>
<evidence type="ECO:0000256" key="3">
    <source>
        <dbReference type="ARBA" id="ARBA00012790"/>
    </source>
</evidence>
<dbReference type="Pfam" id="PF13246">
    <property type="entry name" value="Cation_ATPase"/>
    <property type="match status" value="1"/>
</dbReference>
<evidence type="ECO:0000256" key="10">
    <source>
        <dbReference type="ARBA" id="ARBA00022723"/>
    </source>
</evidence>
<dbReference type="FunFam" id="3.40.50.1000:FF:000007">
    <property type="entry name" value="Calcium-transporting ATPase"/>
    <property type="match status" value="1"/>
</dbReference>
<evidence type="ECO:0000256" key="23">
    <source>
        <dbReference type="SAM" id="Phobius"/>
    </source>
</evidence>
<keyword evidence="9 23" id="KW-0812">Transmembrane</keyword>
<dbReference type="FunFam" id="1.20.1110.10:FF:000002">
    <property type="entry name" value="Calcium-transporting ATPase"/>
    <property type="match status" value="1"/>
</dbReference>
<dbReference type="InterPro" id="IPR018303">
    <property type="entry name" value="ATPase_P-typ_P_site"/>
</dbReference>
<dbReference type="InterPro" id="IPR008250">
    <property type="entry name" value="ATPase_P-typ_transduc_dom_A_sf"/>
</dbReference>
<keyword evidence="14" id="KW-0460">Magnesium</keyword>
<dbReference type="GO" id="GO:0005388">
    <property type="term" value="F:P-type calcium transporter activity"/>
    <property type="evidence" value="ECO:0007669"/>
    <property type="project" value="UniProtKB-EC"/>
</dbReference>
<feature type="non-terminal residue" evidence="25">
    <location>
        <position position="1"/>
    </location>
</feature>
<feature type="transmembrane region" description="Helical" evidence="23">
    <location>
        <begin position="1027"/>
        <end position="1048"/>
    </location>
</feature>
<dbReference type="InterPro" id="IPR023298">
    <property type="entry name" value="ATPase_P-typ_TM_dom_sf"/>
</dbReference>
<dbReference type="PROSITE" id="PS00154">
    <property type="entry name" value="ATPASE_E1_E2"/>
    <property type="match status" value="1"/>
</dbReference>
<dbReference type="InterPro" id="IPR001757">
    <property type="entry name" value="P_typ_ATPase"/>
</dbReference>
<feature type="transmembrane region" description="Helical" evidence="23">
    <location>
        <begin position="406"/>
        <end position="432"/>
    </location>
</feature>
<feature type="region of interest" description="Disordered" evidence="22">
    <location>
        <begin position="296"/>
        <end position="346"/>
    </location>
</feature>
<sequence length="1209" mass="133559">MGDMANNSIAYSGVKNAVKETNHGDFGVTLAELRSLMELRAADALHKIQECYGDVHGICAKLKTSPNEGLSGNPADIERREAVFGKNFIPPKKPKTFLQLVWEALQDVTLIILEIAAVVSLGLSFYQPPGGNESLCGSVNVGEEEEESEAGWIEGAAILLSVVCVVLVTAFNDWSKEKQFRGLQSRIEQEQKFTVIRGGQVIQIPVADIIVGDIAQVKYGDLLPADGVLIQGNDLKIDESSLTGESDHVKKSLDRDPMLLSGTHVMEGSGRMVVTAVGVNSQTGIIFTLLGAGGDEEEKEKEKEKKDKKTKAQDGAAMEMQPLKSEDGGDGDEKDKKRSNLPKKEKSVLQGKLTKLAVQIGKAGLLMSAITVIILVLYFVIDTFWVQKRPWLAECTPIYIQYFVKFFIIGVTVLVVAVPEGLPLAVTISLAYSVKKMMRDNNLVRHLDACETMGNATAICSDKTGTLTMNRMTVVQAYINEKHYKKIPEPEAIPEKTMAYLVTGISVNCAYTSKILPPEKEGGLPRHVGNKTECALLGLLLDLKRDYQDVRNEIPEEDLYKVYTFNSVRKSMSTVLKNSDGSFRIFSKGASEIVLKKCFKILSANGEPKVFRPRDRDDIVKTVIEPMASEGLRTICLAFRDFPAGEPEPEWDNENDIVTGLTCIAVVGIEDPVRPEVPDAIKKCQRAGITVRMVTGDNINTARAIALKCGILNPGEDFLCLEGKDFNRRIRNEKGEIEQERIDKIWPKLRVLARSSPTDKHTLVKGIIDSTVFEQRQVVAVTGDGTNDGPALKKADVGFAMGIAGTDVAKEASDIILTDDNFTSIVKAVMWGRNVYDSISKFLQFQLTVNVVAVIVAFTGACITQDSPLKAVQMLWVNLIMDTLASLALATEPPTESLLLRKPYGRNKPLISRTMMKNILGHAFYQLVVVFTLLFAGEKIFDIDSGRNAPLHAPPSEHYTLVFNTFVMMQLFNEINARKIHGERNVFEGIFNNAIFCSIVLGTFIVQIIIVQFGGKPFSCSELSVEQWLWSIFLGMGTLLWGQLISTIPTSRLKFLKEAGHGTQKEEIPEEELAEDVEEIDHAERELRRGQILWFRGLNRIQTQIRVVNAFRSSLYEGLEKPETRSSIHNFMTHPEFRIEDSEPHIPLIDDTDAEDDAPTKRNPTPPPSPNRNNNNAADGAIHLTAGRRNKSATSSSPGSPLHSLETSL</sequence>
<dbReference type="Gene3D" id="2.70.150.10">
    <property type="entry name" value="Calcium-transporting ATPase, cytoplasmic transduction domain A"/>
    <property type="match status" value="1"/>
</dbReference>
<dbReference type="GO" id="GO:0016887">
    <property type="term" value="F:ATP hydrolysis activity"/>
    <property type="evidence" value="ECO:0007669"/>
    <property type="project" value="InterPro"/>
</dbReference>
<evidence type="ECO:0000256" key="19">
    <source>
        <dbReference type="ARBA" id="ARBA00023136"/>
    </source>
</evidence>
<accession>A0A7L1GR83</accession>
<dbReference type="GO" id="GO:0051480">
    <property type="term" value="P:regulation of cytosolic calcium ion concentration"/>
    <property type="evidence" value="ECO:0007669"/>
    <property type="project" value="TreeGrafter"/>
</dbReference>
<dbReference type="Gene3D" id="3.40.50.1000">
    <property type="entry name" value="HAD superfamily/HAD-like"/>
    <property type="match status" value="1"/>
</dbReference>
<dbReference type="PANTHER" id="PTHR24093:SF245">
    <property type="entry name" value="PLASMA MEMBRANE CALCIUM-TRANSPORTING ATPASE 1"/>
    <property type="match status" value="1"/>
</dbReference>
<dbReference type="CDD" id="cd02081">
    <property type="entry name" value="P-type_ATPase_Ca_PMCA-like"/>
    <property type="match status" value="1"/>
</dbReference>
<comment type="subcellular location">
    <subcellularLocation>
        <location evidence="1">Cell membrane</location>
        <topology evidence="1">Multi-pass membrane protein</topology>
    </subcellularLocation>
</comment>
<feature type="transmembrane region" description="Helical" evidence="23">
    <location>
        <begin position="100"/>
        <end position="125"/>
    </location>
</feature>
<keyword evidence="26" id="KW-1185">Reference proteome</keyword>
<evidence type="ECO:0000256" key="21">
    <source>
        <dbReference type="ARBA" id="ARBA00033160"/>
    </source>
</evidence>
<name>A0A7L1GR83_9PICI</name>
<dbReference type="SFLD" id="SFLDS00003">
    <property type="entry name" value="Haloacid_Dehalogenase"/>
    <property type="match status" value="1"/>
</dbReference>
<evidence type="ECO:0000256" key="9">
    <source>
        <dbReference type="ARBA" id="ARBA00022692"/>
    </source>
</evidence>
<keyword evidence="19 23" id="KW-0472">Membrane</keyword>
<dbReference type="InterPro" id="IPR006408">
    <property type="entry name" value="P-type_ATPase_IIB"/>
</dbReference>
<keyword evidence="17 23" id="KW-1133">Transmembrane helix</keyword>
<feature type="compositionally biased region" description="Basic and acidic residues" evidence="22">
    <location>
        <begin position="300"/>
        <end position="312"/>
    </location>
</feature>
<feature type="compositionally biased region" description="Polar residues" evidence="22">
    <location>
        <begin position="1192"/>
        <end position="1209"/>
    </location>
</feature>
<dbReference type="GO" id="GO:0005886">
    <property type="term" value="C:plasma membrane"/>
    <property type="evidence" value="ECO:0007669"/>
    <property type="project" value="UniProtKB-SubCell"/>
</dbReference>
<dbReference type="SFLD" id="SFLDF00027">
    <property type="entry name" value="p-type_atpase"/>
    <property type="match status" value="1"/>
</dbReference>
<evidence type="ECO:0000256" key="15">
    <source>
        <dbReference type="ARBA" id="ARBA00022860"/>
    </source>
</evidence>
<evidence type="ECO:0000256" key="17">
    <source>
        <dbReference type="ARBA" id="ARBA00022989"/>
    </source>
</evidence>
<dbReference type="Pfam" id="PF08282">
    <property type="entry name" value="Hydrolase_3"/>
    <property type="match status" value="1"/>
</dbReference>
<evidence type="ECO:0000256" key="7">
    <source>
        <dbReference type="ARBA" id="ARBA00022553"/>
    </source>
</evidence>
<evidence type="ECO:0000256" key="2">
    <source>
        <dbReference type="ARBA" id="ARBA00006124"/>
    </source>
</evidence>
<dbReference type="NCBIfam" id="TIGR01494">
    <property type="entry name" value="ATPase_P-type"/>
    <property type="match status" value="3"/>
</dbReference>
<dbReference type="Pfam" id="PF00690">
    <property type="entry name" value="Cation_ATPase_N"/>
    <property type="match status" value="1"/>
</dbReference>
<dbReference type="PANTHER" id="PTHR24093">
    <property type="entry name" value="CATION TRANSPORTING ATPASE"/>
    <property type="match status" value="1"/>
</dbReference>
<keyword evidence="16" id="KW-1278">Translocase</keyword>
<feature type="region of interest" description="Disordered" evidence="22">
    <location>
        <begin position="1147"/>
        <end position="1209"/>
    </location>
</feature>
<dbReference type="GO" id="GO:0005516">
    <property type="term" value="F:calmodulin binding"/>
    <property type="evidence" value="ECO:0007669"/>
    <property type="project" value="UniProtKB-KW"/>
</dbReference>
<keyword evidence="11" id="KW-0547">Nucleotide-binding</keyword>
<protein>
    <recommendedName>
        <fullName evidence="4">Plasma membrane calcium-transporting ATPase 1</fullName>
        <ecNumber evidence="3">7.2.2.10</ecNumber>
    </recommendedName>
    <alternativeName>
        <fullName evidence="21">Plasma membrane calcium ATPase isoform 1</fullName>
    </alternativeName>
    <alternativeName>
        <fullName evidence="20">Plasma membrane calcium pump isoform 1</fullName>
    </alternativeName>
</protein>
<dbReference type="FunFam" id="1.20.1110.10:FF:000008">
    <property type="entry name" value="Calcium-transporting ATPase"/>
    <property type="match status" value="1"/>
</dbReference>
<feature type="transmembrane region" description="Helical" evidence="23">
    <location>
        <begin position="365"/>
        <end position="386"/>
    </location>
</feature>
<evidence type="ECO:0000256" key="4">
    <source>
        <dbReference type="ARBA" id="ARBA00017380"/>
    </source>
</evidence>
<reference evidence="25 26" key="1">
    <citation type="submission" date="2019-09" db="EMBL/GenBank/DDBJ databases">
        <title>Bird 10,000 Genomes (B10K) Project - Family phase.</title>
        <authorList>
            <person name="Zhang G."/>
        </authorList>
    </citation>
    <scope>NUCLEOTIDE SEQUENCE [LARGE SCALE GENOMIC DNA]</scope>
    <source>
        <strain evidence="25">B10K-DU-001-78</strain>
        <tissue evidence="25">Muscle</tissue>
    </source>
</reference>
<evidence type="ECO:0000256" key="5">
    <source>
        <dbReference type="ARBA" id="ARBA00022448"/>
    </source>
</evidence>
<dbReference type="FunFam" id="3.40.1110.10:FF:000002">
    <property type="entry name" value="Calcium-transporting ATPase"/>
    <property type="match status" value="1"/>
</dbReference>
<evidence type="ECO:0000313" key="26">
    <source>
        <dbReference type="Proteomes" id="UP000557230"/>
    </source>
</evidence>
<evidence type="ECO:0000313" key="25">
    <source>
        <dbReference type="EMBL" id="NXN15811.1"/>
    </source>
</evidence>
<evidence type="ECO:0000256" key="18">
    <source>
        <dbReference type="ARBA" id="ARBA00023065"/>
    </source>
</evidence>
<dbReference type="Pfam" id="PF00689">
    <property type="entry name" value="Cation_ATPase_C"/>
    <property type="match status" value="1"/>
</dbReference>
<dbReference type="Pfam" id="PF12424">
    <property type="entry name" value="ATP_Ca_trans_C"/>
    <property type="match status" value="1"/>
</dbReference>
<keyword evidence="18" id="KW-0406">Ion transport</keyword>